<dbReference type="AlphaFoldDB" id="A0AA36BAB4"/>
<evidence type="ECO:0000313" key="2">
    <source>
        <dbReference type="EMBL" id="CAI9729896.1"/>
    </source>
</evidence>
<dbReference type="EMBL" id="OX597824">
    <property type="protein sequence ID" value="CAI9729896.1"/>
    <property type="molecule type" value="Genomic_DNA"/>
</dbReference>
<protein>
    <submittedName>
        <fullName evidence="2">Uncharacterized protein</fullName>
    </submittedName>
</protein>
<feature type="compositionally biased region" description="Acidic residues" evidence="1">
    <location>
        <begin position="52"/>
        <end position="63"/>
    </location>
</feature>
<reference evidence="2" key="1">
    <citation type="submission" date="2023-08" db="EMBL/GenBank/DDBJ databases">
        <authorList>
            <person name="Alioto T."/>
            <person name="Alioto T."/>
            <person name="Gomez Garrido J."/>
        </authorList>
    </citation>
    <scope>NUCLEOTIDE SEQUENCE</scope>
</reference>
<feature type="region of interest" description="Disordered" evidence="1">
    <location>
        <begin position="1"/>
        <end position="75"/>
    </location>
</feature>
<keyword evidence="3" id="KW-1185">Reference proteome</keyword>
<organism evidence="2 3">
    <name type="scientific">Octopus vulgaris</name>
    <name type="common">Common octopus</name>
    <dbReference type="NCBI Taxonomy" id="6645"/>
    <lineage>
        <taxon>Eukaryota</taxon>
        <taxon>Metazoa</taxon>
        <taxon>Spiralia</taxon>
        <taxon>Lophotrochozoa</taxon>
        <taxon>Mollusca</taxon>
        <taxon>Cephalopoda</taxon>
        <taxon>Coleoidea</taxon>
        <taxon>Octopodiformes</taxon>
        <taxon>Octopoda</taxon>
        <taxon>Incirrata</taxon>
        <taxon>Octopodidae</taxon>
        <taxon>Octopus</taxon>
    </lineage>
</organism>
<sequence length="75" mass="8636">MEAWSCQVKSVADAPRSHNITTSDGRQYRRNRRHQRLAAENSTTQPNRECEETMNYDADESETTDTICNRTTRSG</sequence>
<gene>
    <name evidence="2" type="ORF">OCTVUL_1B015156</name>
</gene>
<name>A0AA36BAB4_OCTVU</name>
<accession>A0AA36BAB4</accession>
<feature type="compositionally biased region" description="Polar residues" evidence="1">
    <location>
        <begin position="64"/>
        <end position="75"/>
    </location>
</feature>
<proteinExistence type="predicted"/>
<evidence type="ECO:0000313" key="3">
    <source>
        <dbReference type="Proteomes" id="UP001162480"/>
    </source>
</evidence>
<evidence type="ECO:0000256" key="1">
    <source>
        <dbReference type="SAM" id="MobiDB-lite"/>
    </source>
</evidence>
<dbReference type="Proteomes" id="UP001162480">
    <property type="component" value="Chromosome 11"/>
</dbReference>